<sequence>MSNRIGRMGIRQKLLISFSVVGILPLLLYSILTSQFSTSELEKEVYLNNQLISAGVSREVDLLLNDRLKTLNISAKSSEIQMMNPNSILPVLNQINEQFPDFLSVIVTDSQGKQILRNKGTLSDVSDRDYFKRIKSGAQYAVSEVVTAKGTGKSTTVLSVPIRNGEGVLIGSLCASLDLQVISELLSHVKIGRTGYVWMTDNMGRTLAHPDSDYVKEQKDMSQVPVVMEAMKGGSGATAYSYEGEKKLAGYSFVPLTGWSVYASLPEAEALEGVAKIKNLAWLSVVAAIAIAGIAGSILARAFSRPLNEMITALQAVAAGDLSHRIEGKRKDELGRLIDAFNQMIEHLRHIIGTAGSSSVHLAVAANEIATASEEVTSASTQVSGNIQQVAEDVIKGSDAVRDTFNVVVDLSRLIKAAENQAADGVKNSEITRNAVKEGYQTVNETVTYMQQIRSKMVETEEIITTLSKYSEQIGSVTNTIANIAAQTNLLALNAAIEAARAGEAGRGFAVVAEEVRKLAEQSNQGAAEVAALTQKVSEETALAVAATRGSRNEVEEGTAVVGKAGKALENILAAVEQTASDVYDMVKINRDVANDSEQVVRLMESLKSIMDDVALQVKEVAAATDETLYSMRNVVTGVGEVNGMATELKRTVEQFQV</sequence>
<dbReference type="Gene3D" id="1.10.287.950">
    <property type="entry name" value="Methyl-accepting chemotaxis protein"/>
    <property type="match status" value="1"/>
</dbReference>
<dbReference type="SUPFAM" id="SSF103190">
    <property type="entry name" value="Sensory domain-like"/>
    <property type="match status" value="1"/>
</dbReference>
<dbReference type="InterPro" id="IPR029151">
    <property type="entry name" value="Sensor-like_sf"/>
</dbReference>
<keyword evidence="4 10" id="KW-0812">Transmembrane</keyword>
<evidence type="ECO:0000256" key="5">
    <source>
        <dbReference type="ARBA" id="ARBA00022989"/>
    </source>
</evidence>
<evidence type="ECO:0000256" key="9">
    <source>
        <dbReference type="PROSITE-ProRule" id="PRU00284"/>
    </source>
</evidence>
<evidence type="ECO:0000256" key="1">
    <source>
        <dbReference type="ARBA" id="ARBA00004651"/>
    </source>
</evidence>
<evidence type="ECO:0000313" key="14">
    <source>
        <dbReference type="Proteomes" id="UP000617402"/>
    </source>
</evidence>
<reference evidence="13 14" key="1">
    <citation type="submission" date="2020-07" db="EMBL/GenBank/DDBJ databases">
        <title>Draft whole-genome sequence of Heliobacterium chlorum DSM 3682, type strain.</title>
        <authorList>
            <person name="Kyndt J.A."/>
            <person name="Meyer T.E."/>
            <person name="Imhoff J.F."/>
        </authorList>
    </citation>
    <scope>NUCLEOTIDE SEQUENCE [LARGE SCALE GENOMIC DNA]</scope>
    <source>
        <strain evidence="13 14">DSM 3682</strain>
    </source>
</reference>
<keyword evidence="7 9" id="KW-0807">Transducer</keyword>
<dbReference type="CDD" id="cd12912">
    <property type="entry name" value="PDC2_MCP_like"/>
    <property type="match status" value="1"/>
</dbReference>
<dbReference type="CDD" id="cd12914">
    <property type="entry name" value="PDC1_DGC_like"/>
    <property type="match status" value="1"/>
</dbReference>
<keyword evidence="5 10" id="KW-1133">Transmembrane helix</keyword>
<feature type="domain" description="Methyl-accepting transducer" evidence="11">
    <location>
        <begin position="372"/>
        <end position="608"/>
    </location>
</feature>
<dbReference type="CDD" id="cd11386">
    <property type="entry name" value="MCP_signal"/>
    <property type="match status" value="1"/>
</dbReference>
<dbReference type="PROSITE" id="PS50111">
    <property type="entry name" value="CHEMOTAXIS_TRANSDUC_2"/>
    <property type="match status" value="1"/>
</dbReference>
<dbReference type="Pfam" id="PF00015">
    <property type="entry name" value="MCPsignal"/>
    <property type="match status" value="1"/>
</dbReference>
<evidence type="ECO:0000256" key="3">
    <source>
        <dbReference type="ARBA" id="ARBA00022500"/>
    </source>
</evidence>
<dbReference type="InterPro" id="IPR004089">
    <property type="entry name" value="MCPsignal_dom"/>
</dbReference>
<feature type="domain" description="HAMP" evidence="12">
    <location>
        <begin position="301"/>
        <end position="353"/>
    </location>
</feature>
<accession>A0ABR7T3N6</accession>
<keyword evidence="14" id="KW-1185">Reference proteome</keyword>
<evidence type="ECO:0000259" key="11">
    <source>
        <dbReference type="PROSITE" id="PS50111"/>
    </source>
</evidence>
<evidence type="ECO:0000256" key="6">
    <source>
        <dbReference type="ARBA" id="ARBA00023136"/>
    </source>
</evidence>
<comment type="similarity">
    <text evidence="8">Belongs to the methyl-accepting chemotaxis (MCP) protein family.</text>
</comment>
<dbReference type="RefSeq" id="WP_188040129.1">
    <property type="nucleotide sequence ID" value="NZ_JACVHF010000008.1"/>
</dbReference>
<evidence type="ECO:0000313" key="13">
    <source>
        <dbReference type="EMBL" id="MBC9784827.1"/>
    </source>
</evidence>
<dbReference type="SUPFAM" id="SSF58104">
    <property type="entry name" value="Methyl-accepting chemotaxis protein (MCP) signaling domain"/>
    <property type="match status" value="1"/>
</dbReference>
<dbReference type="Pfam" id="PF00672">
    <property type="entry name" value="HAMP"/>
    <property type="match status" value="1"/>
</dbReference>
<organism evidence="13 14">
    <name type="scientific">Heliobacterium chlorum</name>
    <dbReference type="NCBI Taxonomy" id="2698"/>
    <lineage>
        <taxon>Bacteria</taxon>
        <taxon>Bacillati</taxon>
        <taxon>Bacillota</taxon>
        <taxon>Clostridia</taxon>
        <taxon>Eubacteriales</taxon>
        <taxon>Heliobacteriaceae</taxon>
        <taxon>Heliobacterium</taxon>
    </lineage>
</organism>
<evidence type="ECO:0000256" key="4">
    <source>
        <dbReference type="ARBA" id="ARBA00022692"/>
    </source>
</evidence>
<evidence type="ECO:0000256" key="8">
    <source>
        <dbReference type="ARBA" id="ARBA00029447"/>
    </source>
</evidence>
<dbReference type="PANTHER" id="PTHR32089">
    <property type="entry name" value="METHYL-ACCEPTING CHEMOTAXIS PROTEIN MCPB"/>
    <property type="match status" value="1"/>
</dbReference>
<comment type="subcellular location">
    <subcellularLocation>
        <location evidence="1">Cell membrane</location>
        <topology evidence="1">Multi-pass membrane protein</topology>
    </subcellularLocation>
</comment>
<keyword evidence="3" id="KW-0145">Chemotaxis</keyword>
<evidence type="ECO:0000256" key="2">
    <source>
        <dbReference type="ARBA" id="ARBA00022475"/>
    </source>
</evidence>
<comment type="caution">
    <text evidence="13">The sequence shown here is derived from an EMBL/GenBank/DDBJ whole genome shotgun (WGS) entry which is preliminary data.</text>
</comment>
<dbReference type="InterPro" id="IPR033479">
    <property type="entry name" value="dCache_1"/>
</dbReference>
<dbReference type="Pfam" id="PF02743">
    <property type="entry name" value="dCache_1"/>
    <property type="match status" value="1"/>
</dbReference>
<proteinExistence type="inferred from homology"/>
<feature type="transmembrane region" description="Helical" evidence="10">
    <location>
        <begin position="14"/>
        <end position="32"/>
    </location>
</feature>
<dbReference type="Proteomes" id="UP000617402">
    <property type="component" value="Unassembled WGS sequence"/>
</dbReference>
<evidence type="ECO:0000256" key="10">
    <source>
        <dbReference type="SAM" id="Phobius"/>
    </source>
</evidence>
<keyword evidence="6 10" id="KW-0472">Membrane</keyword>
<dbReference type="Gene3D" id="3.30.450.20">
    <property type="entry name" value="PAS domain"/>
    <property type="match status" value="2"/>
</dbReference>
<keyword evidence="2" id="KW-1003">Cell membrane</keyword>
<dbReference type="SMART" id="SM00304">
    <property type="entry name" value="HAMP"/>
    <property type="match status" value="1"/>
</dbReference>
<dbReference type="PROSITE" id="PS50885">
    <property type="entry name" value="HAMP"/>
    <property type="match status" value="1"/>
</dbReference>
<evidence type="ECO:0000259" key="12">
    <source>
        <dbReference type="PROSITE" id="PS50885"/>
    </source>
</evidence>
<dbReference type="EMBL" id="JACVHF010000008">
    <property type="protein sequence ID" value="MBC9784827.1"/>
    <property type="molecule type" value="Genomic_DNA"/>
</dbReference>
<name>A0ABR7T3N6_HELCL</name>
<protein>
    <submittedName>
        <fullName evidence="13">Methyl-accepting chemotaxis protein</fullName>
    </submittedName>
</protein>
<dbReference type="SMART" id="SM00283">
    <property type="entry name" value="MA"/>
    <property type="match status" value="1"/>
</dbReference>
<dbReference type="InterPro" id="IPR003660">
    <property type="entry name" value="HAMP_dom"/>
</dbReference>
<evidence type="ECO:0000256" key="7">
    <source>
        <dbReference type="ARBA" id="ARBA00023224"/>
    </source>
</evidence>
<dbReference type="PANTHER" id="PTHR32089:SF112">
    <property type="entry name" value="LYSOZYME-LIKE PROTEIN-RELATED"/>
    <property type="match status" value="1"/>
</dbReference>
<dbReference type="CDD" id="cd06225">
    <property type="entry name" value="HAMP"/>
    <property type="match status" value="1"/>
</dbReference>
<gene>
    <name evidence="13" type="ORF">H1S01_09915</name>
</gene>